<evidence type="ECO:0000313" key="12">
    <source>
        <dbReference type="EMBL" id="KAH0503008.1"/>
    </source>
</evidence>
<comment type="function">
    <text evidence="8">Endogenous F(1)F(o)-ATPase inhibitor limiting ATP depletion when the mitochondrial membrane potential falls below a threshold and the F(1)F(o)-ATP synthase starts hydrolyzing ATP to pump protons out of the mitochondrial matrix. Required to avoid the consumption of cellular ATP when the F(1)F(o)-ATP synthase enzyme acts as an ATP hydrolase. Indirectly acts as a regulator of heme synthesis in erythroid tissues: regulates heme synthesis by modulating the mitochondrial pH and redox potential, allowing FECH to efficiently catalyze the incorporation of iron into protoporphyrin IX to produce heme.</text>
</comment>
<dbReference type="PANTHER" id="PTHR48417">
    <property type="entry name" value="ATP SYNTHASE F1 SUBUNIT EPSILON"/>
    <property type="match status" value="1"/>
</dbReference>
<proteinExistence type="inferred from homology"/>
<dbReference type="SUPFAM" id="SSF64602">
    <property type="entry name" value="F1 ATPase inhibitor, IF1, C-terminal domain"/>
    <property type="match status" value="1"/>
</dbReference>
<evidence type="ECO:0000256" key="8">
    <source>
        <dbReference type="ARBA" id="ARBA00046200"/>
    </source>
</evidence>
<dbReference type="InterPro" id="IPR007648">
    <property type="entry name" value="ATPase_inhibitor_mt"/>
</dbReference>
<evidence type="ECO:0000256" key="9">
    <source>
        <dbReference type="RuleBase" id="RU368087"/>
    </source>
</evidence>
<evidence type="ECO:0000256" key="7">
    <source>
        <dbReference type="ARBA" id="ARBA00026043"/>
    </source>
</evidence>
<keyword evidence="5 10" id="KW-0175">Coiled coil</keyword>
<name>A0A8J6G3I8_MICOH</name>
<comment type="function">
    <text evidence="9">Indirectly acts as a regulator of heme synthesis in erythroid tissues: regulates heme synthesis by modulating the mitochondrial pH and redox potential, allowing fech to efficiently catalyze the incorporation of iron into protoporphyrin IX to produce heme.</text>
</comment>
<evidence type="ECO:0000256" key="3">
    <source>
        <dbReference type="ARBA" id="ARBA00019626"/>
    </source>
</evidence>
<keyword evidence="4" id="KW-0809">Transit peptide</keyword>
<gene>
    <name evidence="12" type="ORF">LTLLF_187440</name>
</gene>
<evidence type="ECO:0000256" key="4">
    <source>
        <dbReference type="ARBA" id="ARBA00022946"/>
    </source>
</evidence>
<dbReference type="GO" id="GO:0005739">
    <property type="term" value="C:mitochondrion"/>
    <property type="evidence" value="ECO:0007669"/>
    <property type="project" value="UniProtKB-SubCell"/>
</dbReference>
<evidence type="ECO:0000313" key="13">
    <source>
        <dbReference type="Proteomes" id="UP000710432"/>
    </source>
</evidence>
<dbReference type="FunFam" id="1.20.5.500:FF:000004">
    <property type="entry name" value="ATPase inhibitor A, mitochondrial"/>
    <property type="match status" value="1"/>
</dbReference>
<dbReference type="Gene3D" id="1.20.5.500">
    <property type="entry name" value="Single helix bin"/>
    <property type="match status" value="2"/>
</dbReference>
<feature type="compositionally biased region" description="Basic and acidic residues" evidence="11">
    <location>
        <begin position="48"/>
        <end position="59"/>
    </location>
</feature>
<comment type="similarity">
    <text evidence="2 9">Belongs to the ATPase inhibitor family.</text>
</comment>
<comment type="domain">
    <text evidence="9">Forms an alpha-helical dimer with monomers associated via an antiparallel alpha-helical coiled coil, leaving each N-terminal inhibitory region accessible for interaction with an F1 catalytic domain. The inhibitory N-terminal region binds the alpha(ADP-bound)-beta(ADP-bound) (ATP5F1A-ATP5F1B) interface of F1-ATPase, and also contact the central gamma subunit (ATP5F1C). This dimeric state is favored by pH values below 7.0, and at higher values the dimers associate to form inactive homotetramer, where the inhibitory region is occluded, masking its inhibitory activity.</text>
</comment>
<feature type="region of interest" description="Disordered" evidence="11">
    <location>
        <begin position="26"/>
        <end position="59"/>
    </location>
</feature>
<organism evidence="12 13">
    <name type="scientific">Microtus ochrogaster</name>
    <name type="common">Prairie vole</name>
    <dbReference type="NCBI Taxonomy" id="79684"/>
    <lineage>
        <taxon>Eukaryota</taxon>
        <taxon>Metazoa</taxon>
        <taxon>Chordata</taxon>
        <taxon>Craniata</taxon>
        <taxon>Vertebrata</taxon>
        <taxon>Euteleostomi</taxon>
        <taxon>Mammalia</taxon>
        <taxon>Eutheria</taxon>
        <taxon>Euarchontoglires</taxon>
        <taxon>Glires</taxon>
        <taxon>Rodentia</taxon>
        <taxon>Myomorpha</taxon>
        <taxon>Muroidea</taxon>
        <taxon>Cricetidae</taxon>
        <taxon>Arvicolinae</taxon>
        <taxon>Microtus</taxon>
    </lineage>
</organism>
<comment type="caution">
    <text evidence="12">The sequence shown here is derived from an EMBL/GenBank/DDBJ whole genome shotgun (WGS) entry which is preliminary data.</text>
</comment>
<dbReference type="Pfam" id="PF04568">
    <property type="entry name" value="IATP"/>
    <property type="match status" value="1"/>
</dbReference>
<protein>
    <recommendedName>
        <fullName evidence="3 9">ATPase inhibitor, mitochondrial</fullName>
    </recommendedName>
    <alternativeName>
        <fullName evidence="9">ATP synthase F1 subunit epsilon</fullName>
    </alternativeName>
</protein>
<dbReference type="EMBL" id="JAATJU010025600">
    <property type="protein sequence ID" value="KAH0503008.1"/>
    <property type="molecule type" value="Genomic_DNA"/>
</dbReference>
<evidence type="ECO:0000256" key="10">
    <source>
        <dbReference type="SAM" id="Coils"/>
    </source>
</evidence>
<evidence type="ECO:0000256" key="6">
    <source>
        <dbReference type="ARBA" id="ARBA00023128"/>
    </source>
</evidence>
<dbReference type="Proteomes" id="UP000710432">
    <property type="component" value="Unassembled WGS sequence"/>
</dbReference>
<dbReference type="PANTHER" id="PTHR48417:SF1">
    <property type="entry name" value="ATP SYNTHASE F1 SUBUNIT EPSILON"/>
    <property type="match status" value="1"/>
</dbReference>
<evidence type="ECO:0000256" key="2">
    <source>
        <dbReference type="ARBA" id="ARBA00010901"/>
    </source>
</evidence>
<dbReference type="AlphaFoldDB" id="A0A8J6G3I8"/>
<comment type="subunit">
    <text evidence="7 9">Homodimer; represents the active form and is present at a pH value below 6.5. Homotetramer; represents the inactive form and is present at a pH value above 7.0.</text>
</comment>
<keyword evidence="6 9" id="KW-0496">Mitochondrion</keyword>
<sequence>MAASALAIRARLGAWGVRVLQTRGFGSDSSESMDSGAGSIREAGGAFGKREKAEEDRYFREKTREQLAALKKHHEDEIEHHEQEIERLQKQIERHRKKMKSLKHNNH</sequence>
<evidence type="ECO:0000256" key="11">
    <source>
        <dbReference type="SAM" id="MobiDB-lite"/>
    </source>
</evidence>
<comment type="subcellular location">
    <subcellularLocation>
        <location evidence="1 9">Mitochondrion</location>
    </subcellularLocation>
</comment>
<evidence type="ECO:0000256" key="1">
    <source>
        <dbReference type="ARBA" id="ARBA00004173"/>
    </source>
</evidence>
<feature type="coiled-coil region" evidence="10">
    <location>
        <begin position="64"/>
        <end position="105"/>
    </location>
</feature>
<dbReference type="GO" id="GO:0042030">
    <property type="term" value="F:ATPase inhibitor activity"/>
    <property type="evidence" value="ECO:0007669"/>
    <property type="project" value="UniProtKB-UniRule"/>
</dbReference>
<accession>A0A8J6G3I8</accession>
<reference evidence="12" key="1">
    <citation type="submission" date="2020-03" db="EMBL/GenBank/DDBJ databases">
        <title>Studies in the Genomics of Life Span.</title>
        <authorList>
            <person name="Glass D."/>
        </authorList>
    </citation>
    <scope>NUCLEOTIDE SEQUENCE</scope>
    <source>
        <strain evidence="12">LTLLF</strain>
        <tissue evidence="12">Muscle</tissue>
    </source>
</reference>
<evidence type="ECO:0000256" key="5">
    <source>
        <dbReference type="ARBA" id="ARBA00023054"/>
    </source>
</evidence>